<keyword evidence="3" id="KW-0132">Cell division</keyword>
<gene>
    <name evidence="13" type="ORF">JMUB5056_1223</name>
</gene>
<keyword evidence="6 9" id="KW-0238">DNA-binding</keyword>
<keyword evidence="4" id="KW-0159">Chromosome partition</keyword>
<evidence type="ECO:0000313" key="13">
    <source>
        <dbReference type="EMBL" id="BBM59638.1"/>
    </source>
</evidence>
<name>A0A510L6N9_9FUSO</name>
<dbReference type="NCBIfam" id="NF040815">
    <property type="entry name" value="recomb_XerA_Arch"/>
    <property type="match status" value="1"/>
</dbReference>
<dbReference type="InterPro" id="IPR010998">
    <property type="entry name" value="Integrase_recombinase_N"/>
</dbReference>
<evidence type="ECO:0000256" key="5">
    <source>
        <dbReference type="ARBA" id="ARBA00022908"/>
    </source>
</evidence>
<evidence type="ECO:0000256" key="10">
    <source>
        <dbReference type="SAM" id="MobiDB-lite"/>
    </source>
</evidence>
<evidence type="ECO:0000256" key="9">
    <source>
        <dbReference type="PROSITE-ProRule" id="PRU01248"/>
    </source>
</evidence>
<dbReference type="CDD" id="cd00798">
    <property type="entry name" value="INT_XerDC_C"/>
    <property type="match status" value="1"/>
</dbReference>
<organism evidence="13 14">
    <name type="scientific">Leptotrichia hongkongensis</name>
    <dbReference type="NCBI Taxonomy" id="554406"/>
    <lineage>
        <taxon>Bacteria</taxon>
        <taxon>Fusobacteriati</taxon>
        <taxon>Fusobacteriota</taxon>
        <taxon>Fusobacteriia</taxon>
        <taxon>Fusobacteriales</taxon>
        <taxon>Leptotrichiaceae</taxon>
        <taxon>Leptotrichia</taxon>
    </lineage>
</organism>
<dbReference type="PANTHER" id="PTHR30349">
    <property type="entry name" value="PHAGE INTEGRASE-RELATED"/>
    <property type="match status" value="1"/>
</dbReference>
<dbReference type="InterPro" id="IPR004107">
    <property type="entry name" value="Integrase_SAM-like_N"/>
</dbReference>
<evidence type="ECO:0000256" key="1">
    <source>
        <dbReference type="ARBA" id="ARBA00004496"/>
    </source>
</evidence>
<evidence type="ECO:0000256" key="6">
    <source>
        <dbReference type="ARBA" id="ARBA00023125"/>
    </source>
</evidence>
<reference evidence="13 14" key="1">
    <citation type="submission" date="2019-07" db="EMBL/GenBank/DDBJ databases">
        <title>Complete Genome Sequence of Leptotrichia hongkongensis Strain JMUB5056.</title>
        <authorList>
            <person name="Watanabe S."/>
            <person name="Cui L."/>
        </authorList>
    </citation>
    <scope>NUCLEOTIDE SEQUENCE [LARGE SCALE GENOMIC DNA]</scope>
    <source>
        <strain evidence="13 14">JMUB5056</strain>
    </source>
</reference>
<feature type="domain" description="Core-binding (CB)" evidence="12">
    <location>
        <begin position="34"/>
        <end position="170"/>
    </location>
</feature>
<dbReference type="PANTHER" id="PTHR30349:SF77">
    <property type="entry name" value="TYROSINE RECOMBINASE XERC"/>
    <property type="match status" value="1"/>
</dbReference>
<dbReference type="GO" id="GO:0003677">
    <property type="term" value="F:DNA binding"/>
    <property type="evidence" value="ECO:0007669"/>
    <property type="project" value="UniProtKB-UniRule"/>
</dbReference>
<dbReference type="Proteomes" id="UP000321561">
    <property type="component" value="Chromosome"/>
</dbReference>
<dbReference type="KEGG" id="lhg:JMUB5056_1223"/>
<dbReference type="PROSITE" id="PS51900">
    <property type="entry name" value="CB"/>
    <property type="match status" value="1"/>
</dbReference>
<dbReference type="InterPro" id="IPR050090">
    <property type="entry name" value="Tyrosine_recombinase_XerCD"/>
</dbReference>
<dbReference type="Gene3D" id="1.10.150.130">
    <property type="match status" value="1"/>
</dbReference>
<accession>A0A510L6N9</accession>
<feature type="domain" description="Tyr recombinase" evidence="11">
    <location>
        <begin position="191"/>
        <end position="373"/>
    </location>
</feature>
<dbReference type="EMBL" id="AP019846">
    <property type="protein sequence ID" value="BBM59638.1"/>
    <property type="molecule type" value="Genomic_DNA"/>
</dbReference>
<keyword evidence="7" id="KW-0233">DNA recombination</keyword>
<comment type="subcellular location">
    <subcellularLocation>
        <location evidence="1">Cytoplasm</location>
    </subcellularLocation>
</comment>
<dbReference type="InterPro" id="IPR044068">
    <property type="entry name" value="CB"/>
</dbReference>
<keyword evidence="2" id="KW-0963">Cytoplasm</keyword>
<protein>
    <submittedName>
        <fullName evidence="13">Integrase family protein</fullName>
    </submittedName>
</protein>
<dbReference type="Pfam" id="PF00589">
    <property type="entry name" value="Phage_integrase"/>
    <property type="match status" value="1"/>
</dbReference>
<dbReference type="GO" id="GO:0051301">
    <property type="term" value="P:cell division"/>
    <property type="evidence" value="ECO:0007669"/>
    <property type="project" value="UniProtKB-KW"/>
</dbReference>
<evidence type="ECO:0000259" key="11">
    <source>
        <dbReference type="PROSITE" id="PS51898"/>
    </source>
</evidence>
<evidence type="ECO:0000256" key="7">
    <source>
        <dbReference type="ARBA" id="ARBA00023172"/>
    </source>
</evidence>
<dbReference type="SUPFAM" id="SSF56349">
    <property type="entry name" value="DNA breaking-rejoining enzymes"/>
    <property type="match status" value="1"/>
</dbReference>
<keyword evidence="5" id="KW-0229">DNA integration</keyword>
<dbReference type="GO" id="GO:0006310">
    <property type="term" value="P:DNA recombination"/>
    <property type="evidence" value="ECO:0007669"/>
    <property type="project" value="UniProtKB-KW"/>
</dbReference>
<dbReference type="AlphaFoldDB" id="A0A510L6N9"/>
<feature type="region of interest" description="Disordered" evidence="10">
    <location>
        <begin position="104"/>
        <end position="123"/>
    </location>
</feature>
<evidence type="ECO:0000256" key="4">
    <source>
        <dbReference type="ARBA" id="ARBA00022829"/>
    </source>
</evidence>
<dbReference type="GO" id="GO:0005737">
    <property type="term" value="C:cytoplasm"/>
    <property type="evidence" value="ECO:0007669"/>
    <property type="project" value="UniProtKB-SubCell"/>
</dbReference>
<dbReference type="Pfam" id="PF02899">
    <property type="entry name" value="Phage_int_SAM_1"/>
    <property type="match status" value="1"/>
</dbReference>
<evidence type="ECO:0000256" key="2">
    <source>
        <dbReference type="ARBA" id="ARBA00022490"/>
    </source>
</evidence>
<sequence>MMCVMINGEVLMNNSDKGIEKEKDIGNKDNIKNENLVMYVDKFLYYEEVILGKSFNTIRSYRRDLLQFMEYLDDYEEIHNFEEIEMMTFRSFIAYLNSPQKLAKEEDKKKKDSQKNAANREIDNTESEIDKIKNIEDMEELNTKMSVKPVSKRTINRKISALRTFFKYLQEIKVIETNKAAYINVPKFEKELPNVLNRDDLNRLRNVINTEKITGIRDRLIIELLYSSGLRSMELINLSEFMIDIEEREIRVIGKGDKERITFFSENAKKWLIKYIEEKKRQYENYTREVLIVNSKGKKLTTRSLRRLISAYAHEAGIQKEITPHVFRHSFATELLNNGVDIRYLQELLGHSSIATTQVYTHVSKAFLRDIYMNTHPLARE</sequence>
<keyword evidence="8" id="KW-0131">Cell cycle</keyword>
<dbReference type="InterPro" id="IPR011010">
    <property type="entry name" value="DNA_brk_join_enz"/>
</dbReference>
<dbReference type="GO" id="GO:0015074">
    <property type="term" value="P:DNA integration"/>
    <property type="evidence" value="ECO:0007669"/>
    <property type="project" value="UniProtKB-KW"/>
</dbReference>
<dbReference type="Gene3D" id="1.10.443.10">
    <property type="entry name" value="Intergrase catalytic core"/>
    <property type="match status" value="1"/>
</dbReference>
<evidence type="ECO:0000313" key="14">
    <source>
        <dbReference type="Proteomes" id="UP000321561"/>
    </source>
</evidence>
<evidence type="ECO:0000256" key="8">
    <source>
        <dbReference type="ARBA" id="ARBA00023306"/>
    </source>
</evidence>
<evidence type="ECO:0000259" key="12">
    <source>
        <dbReference type="PROSITE" id="PS51900"/>
    </source>
</evidence>
<evidence type="ECO:0000256" key="3">
    <source>
        <dbReference type="ARBA" id="ARBA00022618"/>
    </source>
</evidence>
<dbReference type="GO" id="GO:0007059">
    <property type="term" value="P:chromosome segregation"/>
    <property type="evidence" value="ECO:0007669"/>
    <property type="project" value="UniProtKB-KW"/>
</dbReference>
<proteinExistence type="predicted"/>
<dbReference type="InterPro" id="IPR013762">
    <property type="entry name" value="Integrase-like_cat_sf"/>
</dbReference>
<dbReference type="InterPro" id="IPR002104">
    <property type="entry name" value="Integrase_catalytic"/>
</dbReference>
<dbReference type="PROSITE" id="PS51898">
    <property type="entry name" value="TYR_RECOMBINASE"/>
    <property type="match status" value="1"/>
</dbReference>